<dbReference type="PRINTS" id="PR00722">
    <property type="entry name" value="CHYMOTRYPSIN"/>
</dbReference>
<dbReference type="Pfam" id="PF00089">
    <property type="entry name" value="Trypsin"/>
    <property type="match status" value="1"/>
</dbReference>
<accession>A0A834IMH2</accession>
<evidence type="ECO:0000313" key="7">
    <source>
        <dbReference type="EMBL" id="KAF7282261.1"/>
    </source>
</evidence>
<organism evidence="7 8">
    <name type="scientific">Rhynchophorus ferrugineus</name>
    <name type="common">Red palm weevil</name>
    <name type="synonym">Curculio ferrugineus</name>
    <dbReference type="NCBI Taxonomy" id="354439"/>
    <lineage>
        <taxon>Eukaryota</taxon>
        <taxon>Metazoa</taxon>
        <taxon>Ecdysozoa</taxon>
        <taxon>Arthropoda</taxon>
        <taxon>Hexapoda</taxon>
        <taxon>Insecta</taxon>
        <taxon>Pterygota</taxon>
        <taxon>Neoptera</taxon>
        <taxon>Endopterygota</taxon>
        <taxon>Coleoptera</taxon>
        <taxon>Polyphaga</taxon>
        <taxon>Cucujiformia</taxon>
        <taxon>Curculionidae</taxon>
        <taxon>Dryophthorinae</taxon>
        <taxon>Rhynchophorus</taxon>
    </lineage>
</organism>
<keyword evidence="4" id="KW-1133">Transmembrane helix</keyword>
<evidence type="ECO:0000256" key="1">
    <source>
        <dbReference type="ARBA" id="ARBA00023157"/>
    </source>
</evidence>
<dbReference type="Pfam" id="PF00084">
    <property type="entry name" value="Sushi"/>
    <property type="match status" value="2"/>
</dbReference>
<dbReference type="InterPro" id="IPR043504">
    <property type="entry name" value="Peptidase_S1_PA_chymotrypsin"/>
</dbReference>
<comment type="similarity">
    <text evidence="2">Belongs to the peptidase S1 family. CLIP subfamily.</text>
</comment>
<feature type="domain" description="Sushi" evidence="6">
    <location>
        <begin position="47"/>
        <end position="117"/>
    </location>
</feature>
<dbReference type="Gene3D" id="2.40.10.10">
    <property type="entry name" value="Trypsin-like serine proteases"/>
    <property type="match status" value="2"/>
</dbReference>
<dbReference type="SMART" id="SM00020">
    <property type="entry name" value="Tryp_SPc"/>
    <property type="match status" value="1"/>
</dbReference>
<dbReference type="PANTHER" id="PTHR24256">
    <property type="entry name" value="TRYPTASE-RELATED"/>
    <property type="match status" value="1"/>
</dbReference>
<dbReference type="InterPro" id="IPR000436">
    <property type="entry name" value="Sushi_SCR_CCP_dom"/>
</dbReference>
<gene>
    <name evidence="7" type="ORF">GWI33_002982</name>
</gene>
<keyword evidence="1 3" id="KW-1015">Disulfide bond</keyword>
<feature type="disulfide bond" evidence="3">
    <location>
        <begin position="156"/>
        <end position="183"/>
    </location>
</feature>
<dbReference type="Gene3D" id="2.10.70.10">
    <property type="entry name" value="Complement Module, domain 1"/>
    <property type="match status" value="2"/>
</dbReference>
<dbReference type="SMART" id="SM00032">
    <property type="entry name" value="CCP"/>
    <property type="match status" value="2"/>
</dbReference>
<dbReference type="SUPFAM" id="SSF50494">
    <property type="entry name" value="Trypsin-like serine proteases"/>
    <property type="match status" value="1"/>
</dbReference>
<dbReference type="PROSITE" id="PS00134">
    <property type="entry name" value="TRYPSIN_HIS"/>
    <property type="match status" value="1"/>
</dbReference>
<comment type="caution">
    <text evidence="3">Lacks conserved residue(s) required for the propagation of feature annotation.</text>
</comment>
<keyword evidence="3" id="KW-0768">Sushi</keyword>
<dbReference type="Proteomes" id="UP000625711">
    <property type="component" value="Unassembled WGS sequence"/>
</dbReference>
<dbReference type="EMBL" id="JAACXV010000182">
    <property type="protein sequence ID" value="KAF7282261.1"/>
    <property type="molecule type" value="Genomic_DNA"/>
</dbReference>
<dbReference type="InterPro" id="IPR035976">
    <property type="entry name" value="Sushi/SCR/CCP_sf"/>
</dbReference>
<dbReference type="PROSITE" id="PS50240">
    <property type="entry name" value="TRYPSIN_DOM"/>
    <property type="match status" value="1"/>
</dbReference>
<keyword evidence="8" id="KW-1185">Reference proteome</keyword>
<evidence type="ECO:0000259" key="5">
    <source>
        <dbReference type="PROSITE" id="PS50240"/>
    </source>
</evidence>
<dbReference type="FunFam" id="2.40.10.10:FF:000068">
    <property type="entry name" value="transmembrane protease serine 2"/>
    <property type="match status" value="1"/>
</dbReference>
<name>A0A834IMH2_RHYFE</name>
<dbReference type="AlphaFoldDB" id="A0A834IMH2"/>
<dbReference type="OrthoDB" id="6744641at2759"/>
<evidence type="ECO:0000256" key="4">
    <source>
        <dbReference type="SAM" id="Phobius"/>
    </source>
</evidence>
<keyword evidence="4" id="KW-0472">Membrane</keyword>
<sequence>MTAVLLSRFIIVLVTCCLVSNIYGLLSTISPLNLTRIKREDIKGVGDTCNTPPLPANGQWIVLRSNRTYIPGQRVDKLTTLSVTCNDGYILSTYEPFYIMICLGEGKWHPEMPQCEKLCPPVKSTSTLNVTCSNIKTGNTVPCDKASNYARLDYACLPYYELNYLKSAIYCIDGSWSSPIPECSPICGEKRIEQQHLTTTGKQAPHGSYPWTAAIFSKKAYETNSLNISICGGSLLTPSLILTAAHCVTSAETGRVRNMNDYIVAVGHYYNNYKDQRDEATAQYSKVSHIEVQTNYGGYQQNFRFDIAILKLESPFTITEAVQPVCITDINDFHLGLSTGVVTGWNLLSNVVVELETSFHNRKACSAALDKDFTSLYFTNDKICGKYNGEKDNVLCKGFSGAGMAFKHPQTGRFFIYGVVSVVSIDKNDRTNPCTKSKFFLSTGVAFFNEWLLYNIHLLSRSDY</sequence>
<dbReference type="InterPro" id="IPR018114">
    <property type="entry name" value="TRYPSIN_HIS"/>
</dbReference>
<dbReference type="GO" id="GO:0004252">
    <property type="term" value="F:serine-type endopeptidase activity"/>
    <property type="evidence" value="ECO:0007669"/>
    <property type="project" value="InterPro"/>
</dbReference>
<dbReference type="CDD" id="cd00033">
    <property type="entry name" value="CCP"/>
    <property type="match status" value="1"/>
</dbReference>
<feature type="domain" description="Sushi" evidence="6">
    <location>
        <begin position="130"/>
        <end position="185"/>
    </location>
</feature>
<dbReference type="InterPro" id="IPR009003">
    <property type="entry name" value="Peptidase_S1_PA"/>
</dbReference>
<feature type="domain" description="Peptidase S1" evidence="5">
    <location>
        <begin position="198"/>
        <end position="457"/>
    </location>
</feature>
<comment type="caution">
    <text evidence="7">The sequence shown here is derived from an EMBL/GenBank/DDBJ whole genome shotgun (WGS) entry which is preliminary data.</text>
</comment>
<proteinExistence type="inferred from homology"/>
<feature type="transmembrane region" description="Helical" evidence="4">
    <location>
        <begin position="6"/>
        <end position="29"/>
    </location>
</feature>
<evidence type="ECO:0000256" key="2">
    <source>
        <dbReference type="ARBA" id="ARBA00024195"/>
    </source>
</evidence>
<evidence type="ECO:0000313" key="8">
    <source>
        <dbReference type="Proteomes" id="UP000625711"/>
    </source>
</evidence>
<evidence type="ECO:0000256" key="3">
    <source>
        <dbReference type="PROSITE-ProRule" id="PRU00302"/>
    </source>
</evidence>
<keyword evidence="4" id="KW-0812">Transmembrane</keyword>
<dbReference type="SUPFAM" id="SSF57535">
    <property type="entry name" value="Complement control module/SCR domain"/>
    <property type="match status" value="1"/>
</dbReference>
<dbReference type="InterPro" id="IPR001314">
    <property type="entry name" value="Peptidase_S1A"/>
</dbReference>
<reference evidence="7" key="1">
    <citation type="submission" date="2020-08" db="EMBL/GenBank/DDBJ databases">
        <title>Genome sequencing and assembly of the red palm weevil Rhynchophorus ferrugineus.</title>
        <authorList>
            <person name="Dias G.B."/>
            <person name="Bergman C.M."/>
            <person name="Manee M."/>
        </authorList>
    </citation>
    <scope>NUCLEOTIDE SEQUENCE</scope>
    <source>
        <strain evidence="7">AA-2017</strain>
        <tissue evidence="7">Whole larva</tissue>
    </source>
</reference>
<dbReference type="PROSITE" id="PS50923">
    <property type="entry name" value="SUSHI"/>
    <property type="match status" value="2"/>
</dbReference>
<dbReference type="InterPro" id="IPR051487">
    <property type="entry name" value="Ser/Thr_Proteases_Immune/Dev"/>
</dbReference>
<dbReference type="GO" id="GO:0006508">
    <property type="term" value="P:proteolysis"/>
    <property type="evidence" value="ECO:0007669"/>
    <property type="project" value="InterPro"/>
</dbReference>
<protein>
    <submittedName>
        <fullName evidence="7">Uncharacterized protein</fullName>
    </submittedName>
</protein>
<dbReference type="InterPro" id="IPR001254">
    <property type="entry name" value="Trypsin_dom"/>
</dbReference>
<evidence type="ECO:0000259" key="6">
    <source>
        <dbReference type="PROSITE" id="PS50923"/>
    </source>
</evidence>